<evidence type="ECO:0000313" key="1">
    <source>
        <dbReference type="EMBL" id="DAD78633.1"/>
    </source>
</evidence>
<dbReference type="EMBL" id="BK014849">
    <property type="protein sequence ID" value="DAD78633.1"/>
    <property type="molecule type" value="Genomic_DNA"/>
</dbReference>
<name>A0A8S5M8F5_9CAUD</name>
<proteinExistence type="predicted"/>
<protein>
    <submittedName>
        <fullName evidence="1">Major capsid protein</fullName>
    </submittedName>
</protein>
<reference evidence="1" key="1">
    <citation type="journal article" date="2021" name="Proc. Natl. Acad. Sci. U.S.A.">
        <title>A Catalog of Tens of Thousands of Viruses from Human Metagenomes Reveals Hidden Associations with Chronic Diseases.</title>
        <authorList>
            <person name="Tisza M.J."/>
            <person name="Buck C.B."/>
        </authorList>
    </citation>
    <scope>NUCLEOTIDE SEQUENCE</scope>
    <source>
        <strain evidence="1">CtB3v5</strain>
    </source>
</reference>
<sequence>MVAAAQIGFEEFLDGRVDWADLIDVVMTGMDELLIKEVTHAMQAAVNQLPPANVVVATGFDEEEFDRLLVIASAYGTPTIYCNYEFAVKMVPAEGWRYTEAMKQQLWDTGHLATYKGRTVVILPDGIEDETNTRRSTDPGYCYIIPSGADTKPVKIALEGTTQTKEHQNADWSREIQVYRKVGVTCMMANNICAYCDLSLAGNYDLKGTHWDSSSFIDMTYKTSTT</sequence>
<accession>A0A8S5M8F5</accession>
<organism evidence="1">
    <name type="scientific">Siphoviridae sp. ctB3v5</name>
    <dbReference type="NCBI Taxonomy" id="2826186"/>
    <lineage>
        <taxon>Viruses</taxon>
        <taxon>Duplodnaviria</taxon>
        <taxon>Heunggongvirae</taxon>
        <taxon>Uroviricota</taxon>
        <taxon>Caudoviricetes</taxon>
    </lineage>
</organism>